<protein>
    <submittedName>
        <fullName evidence="2">Uncharacterized protein</fullName>
    </submittedName>
</protein>
<evidence type="ECO:0000313" key="3">
    <source>
        <dbReference type="Proteomes" id="UP001597380"/>
    </source>
</evidence>
<feature type="transmembrane region" description="Helical" evidence="1">
    <location>
        <begin position="93"/>
        <end position="110"/>
    </location>
</feature>
<evidence type="ECO:0000256" key="1">
    <source>
        <dbReference type="SAM" id="Phobius"/>
    </source>
</evidence>
<keyword evidence="1" id="KW-0812">Transmembrane</keyword>
<organism evidence="2 3">
    <name type="scientific">Corallincola platygyrae</name>
    <dbReference type="NCBI Taxonomy" id="1193278"/>
    <lineage>
        <taxon>Bacteria</taxon>
        <taxon>Pseudomonadati</taxon>
        <taxon>Pseudomonadota</taxon>
        <taxon>Gammaproteobacteria</taxon>
        <taxon>Alteromonadales</taxon>
        <taxon>Psychromonadaceae</taxon>
        <taxon>Corallincola</taxon>
    </lineage>
</organism>
<feature type="transmembrane region" description="Helical" evidence="1">
    <location>
        <begin position="13"/>
        <end position="42"/>
    </location>
</feature>
<proteinExistence type="predicted"/>
<dbReference type="RefSeq" id="WP_345338279.1">
    <property type="nucleotide sequence ID" value="NZ_BAABLI010000005.1"/>
</dbReference>
<reference evidence="3" key="1">
    <citation type="journal article" date="2019" name="Int. J. Syst. Evol. Microbiol.">
        <title>The Global Catalogue of Microorganisms (GCM) 10K type strain sequencing project: providing services to taxonomists for standard genome sequencing and annotation.</title>
        <authorList>
            <consortium name="The Broad Institute Genomics Platform"/>
            <consortium name="The Broad Institute Genome Sequencing Center for Infectious Disease"/>
            <person name="Wu L."/>
            <person name="Ma J."/>
        </authorList>
    </citation>
    <scope>NUCLEOTIDE SEQUENCE [LARGE SCALE GENOMIC DNA]</scope>
    <source>
        <strain evidence="3">CGMCC 1.10992</strain>
    </source>
</reference>
<evidence type="ECO:0000313" key="2">
    <source>
        <dbReference type="EMBL" id="MFD2095124.1"/>
    </source>
</evidence>
<keyword evidence="3" id="KW-1185">Reference proteome</keyword>
<gene>
    <name evidence="2" type="ORF">ACFSJ3_03945</name>
</gene>
<accession>A0ABW4XJ87</accession>
<keyword evidence="1" id="KW-0472">Membrane</keyword>
<feature type="transmembrane region" description="Helical" evidence="1">
    <location>
        <begin position="54"/>
        <end position="73"/>
    </location>
</feature>
<name>A0ABW4XJ87_9GAMM</name>
<dbReference type="Proteomes" id="UP001597380">
    <property type="component" value="Unassembled WGS sequence"/>
</dbReference>
<comment type="caution">
    <text evidence="2">The sequence shown here is derived from an EMBL/GenBank/DDBJ whole genome shotgun (WGS) entry which is preliminary data.</text>
</comment>
<dbReference type="EMBL" id="JBHUHT010000008">
    <property type="protein sequence ID" value="MFD2095124.1"/>
    <property type="molecule type" value="Genomic_DNA"/>
</dbReference>
<keyword evidence="1" id="KW-1133">Transmembrane helix</keyword>
<sequence length="113" mass="12643">MEKKLTGNQTTDYFIFMSVAVLFTGYALVGALDGAFLLYFCGRFECVSGRAEGIFAWALFVVSLLPSAYLTLVWSGLKFRNRLAELRKYQTDVIIWSVISFGVPLAAVVLQNR</sequence>